<proteinExistence type="predicted"/>
<dbReference type="OMA" id="LERAFIP"/>
<dbReference type="PANTHER" id="PTHR21503:SF8">
    <property type="entry name" value="F-BOX ASSOCIATED DOMAIN-CONTAINING PROTEIN-RELATED"/>
    <property type="match status" value="1"/>
</dbReference>
<dbReference type="PROSITE" id="PS50181">
    <property type="entry name" value="FBOX"/>
    <property type="match status" value="1"/>
</dbReference>
<dbReference type="AlphaFoldDB" id="G0NS21"/>
<evidence type="ECO:0000259" key="2">
    <source>
        <dbReference type="PROSITE" id="PS50181"/>
    </source>
</evidence>
<evidence type="ECO:0000313" key="3">
    <source>
        <dbReference type="EMBL" id="EGT36459.1"/>
    </source>
</evidence>
<evidence type="ECO:0000313" key="4">
    <source>
        <dbReference type="Proteomes" id="UP000008068"/>
    </source>
</evidence>
<name>G0NS21_CAEBE</name>
<organism evidence="4">
    <name type="scientific">Caenorhabditis brenneri</name>
    <name type="common">Nematode worm</name>
    <dbReference type="NCBI Taxonomy" id="135651"/>
    <lineage>
        <taxon>Eukaryota</taxon>
        <taxon>Metazoa</taxon>
        <taxon>Ecdysozoa</taxon>
        <taxon>Nematoda</taxon>
        <taxon>Chromadorea</taxon>
        <taxon>Rhabditida</taxon>
        <taxon>Rhabditina</taxon>
        <taxon>Rhabditomorpha</taxon>
        <taxon>Rhabditoidea</taxon>
        <taxon>Rhabditidae</taxon>
        <taxon>Peloderinae</taxon>
        <taxon>Caenorhabditis</taxon>
    </lineage>
</organism>
<protein>
    <recommendedName>
        <fullName evidence="2">F-box domain-containing protein</fullName>
    </recommendedName>
</protein>
<dbReference type="InParanoid" id="G0NS21"/>
<dbReference type="HOGENOM" id="CLU_066306_0_0_1"/>
<evidence type="ECO:0000256" key="1">
    <source>
        <dbReference type="SAM" id="MobiDB-lite"/>
    </source>
</evidence>
<accession>G0NS21</accession>
<dbReference type="Proteomes" id="UP000008068">
    <property type="component" value="Unassembled WGS sequence"/>
</dbReference>
<dbReference type="OrthoDB" id="5911088at2759"/>
<dbReference type="EMBL" id="GL379935">
    <property type="protein sequence ID" value="EGT36459.1"/>
    <property type="molecule type" value="Genomic_DNA"/>
</dbReference>
<dbReference type="Pfam" id="PF07735">
    <property type="entry name" value="FBA_2"/>
    <property type="match status" value="1"/>
</dbReference>
<dbReference type="InterPro" id="IPR012885">
    <property type="entry name" value="F-box_Sdz-33"/>
</dbReference>
<feature type="domain" description="F-box" evidence="2">
    <location>
        <begin position="7"/>
        <end position="53"/>
    </location>
</feature>
<keyword evidence="4" id="KW-1185">Reference proteome</keyword>
<dbReference type="PANTHER" id="PTHR21503">
    <property type="entry name" value="F-BOX-CONTAINING HYPOTHETICAL PROTEIN C.ELEGANS"/>
    <property type="match status" value="1"/>
</dbReference>
<feature type="compositionally biased region" description="Acidic residues" evidence="1">
    <location>
        <begin position="323"/>
        <end position="358"/>
    </location>
</feature>
<sequence length="358" mass="41661">MVNVQRTFPLFRLPTLAYENVIDILDLKEKFDLSATSKKSSFVVKRYNRIKKHNLVIFLRCDNNPARIYVYIDRGNKSHVCNCNSWVFDLGDANNVIVDPTITQITHIASVAPTASLRLQFGEMPLERAFIPLAQRLNLTLKSVEKYFIGDGPDDELCRWVFENCRHAQRLIYHFENSIGFTMEPETMGSYSFEVLDISEANWVTGIHLTHCFTNCKNVEFMSANLTDQEMNDYLKHWIEEGSKNQKFFITDNRPFFERADIFVGITYVSYPYVHDKTLDKIAKPGFVIKNTEGLEAVVHLTDDSFHLTTDFEIVDENFRDEDSSDDEYFDDDEEEVSDDDEEENSDDDEEEDFDEED</sequence>
<dbReference type="InterPro" id="IPR001810">
    <property type="entry name" value="F-box_dom"/>
</dbReference>
<reference evidence="4" key="1">
    <citation type="submission" date="2011-07" db="EMBL/GenBank/DDBJ databases">
        <authorList>
            <consortium name="Caenorhabditis brenneri Sequencing and Analysis Consortium"/>
            <person name="Wilson R.K."/>
        </authorList>
    </citation>
    <scope>NUCLEOTIDE SEQUENCE [LARGE SCALE GENOMIC DNA]</scope>
    <source>
        <strain evidence="4">PB2801</strain>
    </source>
</reference>
<gene>
    <name evidence="3" type="ORF">CAEBREN_13095</name>
</gene>
<feature type="region of interest" description="Disordered" evidence="1">
    <location>
        <begin position="318"/>
        <end position="358"/>
    </location>
</feature>